<comment type="caution">
    <text evidence="2">The sequence shown here is derived from an EMBL/GenBank/DDBJ whole genome shotgun (WGS) entry which is preliminary data.</text>
</comment>
<feature type="domain" description="Metallo-beta-lactamase" evidence="1">
    <location>
        <begin position="23"/>
        <end position="221"/>
    </location>
</feature>
<dbReference type="InterPro" id="IPR001279">
    <property type="entry name" value="Metallo-B-lactamas"/>
</dbReference>
<evidence type="ECO:0000313" key="2">
    <source>
        <dbReference type="EMBL" id="OOE12774.1"/>
    </source>
</evidence>
<dbReference type="AlphaFoldDB" id="A0A1V3G8M7"/>
<dbReference type="GO" id="GO:0016787">
    <property type="term" value="F:hydrolase activity"/>
    <property type="evidence" value="ECO:0007669"/>
    <property type="project" value="UniProtKB-KW"/>
</dbReference>
<dbReference type="SUPFAM" id="SSF56281">
    <property type="entry name" value="Metallo-hydrolase/oxidoreductase"/>
    <property type="match status" value="1"/>
</dbReference>
<reference evidence="2 3" key="1">
    <citation type="submission" date="2016-11" db="EMBL/GenBank/DDBJ databases">
        <authorList>
            <person name="Jaros S."/>
            <person name="Januszkiewicz K."/>
            <person name="Wedrychowicz H."/>
        </authorList>
    </citation>
    <scope>NUCLEOTIDE SEQUENCE [LARGE SCALE GENOMIC DNA]</scope>
    <source>
        <strain evidence="2 3">Con a/3</strain>
    </source>
</reference>
<dbReference type="InterPro" id="IPR050855">
    <property type="entry name" value="NDM-1-like"/>
</dbReference>
<name>A0A1V3G8M7_9BACL</name>
<dbReference type="OrthoDB" id="420651at2"/>
<organism evidence="2 3">
    <name type="scientific">Fictibacillus arsenicus</name>
    <dbReference type="NCBI Taxonomy" id="255247"/>
    <lineage>
        <taxon>Bacteria</taxon>
        <taxon>Bacillati</taxon>
        <taxon>Bacillota</taxon>
        <taxon>Bacilli</taxon>
        <taxon>Bacillales</taxon>
        <taxon>Fictibacillaceae</taxon>
        <taxon>Fictibacillus</taxon>
    </lineage>
</organism>
<dbReference type="PANTHER" id="PTHR42951:SF4">
    <property type="entry name" value="ACYL-COENZYME A THIOESTERASE MBLAC2"/>
    <property type="match status" value="1"/>
</dbReference>
<dbReference type="EMBL" id="MQMF01000002">
    <property type="protein sequence ID" value="OOE12774.1"/>
    <property type="molecule type" value="Genomic_DNA"/>
</dbReference>
<protein>
    <submittedName>
        <fullName evidence="2">Zn-dependent hydrolase</fullName>
    </submittedName>
</protein>
<gene>
    <name evidence="2" type="ORF">UN64_12000</name>
</gene>
<proteinExistence type="predicted"/>
<dbReference type="InterPro" id="IPR036866">
    <property type="entry name" value="RibonucZ/Hydroxyglut_hydro"/>
</dbReference>
<evidence type="ECO:0000313" key="3">
    <source>
        <dbReference type="Proteomes" id="UP000188597"/>
    </source>
</evidence>
<dbReference type="Gene3D" id="3.60.15.10">
    <property type="entry name" value="Ribonuclease Z/Hydroxyacylglutathione hydrolase-like"/>
    <property type="match status" value="1"/>
</dbReference>
<dbReference type="Proteomes" id="UP000188597">
    <property type="component" value="Unassembled WGS sequence"/>
</dbReference>
<dbReference type="Pfam" id="PF00753">
    <property type="entry name" value="Lactamase_B"/>
    <property type="match status" value="1"/>
</dbReference>
<dbReference type="RefSeq" id="WP_077362972.1">
    <property type="nucleotide sequence ID" value="NZ_MQMF01000002.1"/>
</dbReference>
<dbReference type="PANTHER" id="PTHR42951">
    <property type="entry name" value="METALLO-BETA-LACTAMASE DOMAIN-CONTAINING"/>
    <property type="match status" value="1"/>
</dbReference>
<evidence type="ECO:0000259" key="1">
    <source>
        <dbReference type="SMART" id="SM00849"/>
    </source>
</evidence>
<dbReference type="SMART" id="SM00849">
    <property type="entry name" value="Lactamase_B"/>
    <property type="match status" value="1"/>
</dbReference>
<keyword evidence="2" id="KW-0378">Hydrolase</keyword>
<sequence length="285" mass="32773">MQTLEKLSERFWYQTPVSETDRPILGAVVGDDMTLMIDAGNSENHAKYFLKELNKNGIQKPGLAVITHWHWDHIFGMSALDFPSIASSRTKDKMKELMPFSWTDEALDERVKQGIEIEFCATAIKKEFEENRDIKIKLPTITFDEKAEIDLGGVTCILQHVGGDHTTDSIIVYIKEEKILFLADCIYANMYAPRNNYTVSNTNKLLDVIDTFDAETYILSHWKPVLKSEYSQEAKTLRSVAKLTEKFKGKNESITEAYRESVGRELNEDEIETIQFFVNGYELYQ</sequence>
<accession>A0A1V3G8M7</accession>